<dbReference type="KEGG" id="aqu:105316877"/>
<dbReference type="OrthoDB" id="4062651at2759"/>
<organism evidence="4">
    <name type="scientific">Amphimedon queenslandica</name>
    <name type="common">Sponge</name>
    <dbReference type="NCBI Taxonomy" id="400682"/>
    <lineage>
        <taxon>Eukaryota</taxon>
        <taxon>Metazoa</taxon>
        <taxon>Porifera</taxon>
        <taxon>Demospongiae</taxon>
        <taxon>Heteroscleromorpha</taxon>
        <taxon>Haplosclerida</taxon>
        <taxon>Niphatidae</taxon>
        <taxon>Amphimedon</taxon>
    </lineage>
</organism>
<dbReference type="Proteomes" id="UP000007879">
    <property type="component" value="Unassembled WGS sequence"/>
</dbReference>
<gene>
    <name evidence="4" type="primary">105316877</name>
</gene>
<dbReference type="InterPro" id="IPR011009">
    <property type="entry name" value="Kinase-like_dom_sf"/>
</dbReference>
<keyword evidence="5" id="KW-1185">Reference proteome</keyword>
<dbReference type="PANTHER" id="PTHR44329:SF298">
    <property type="entry name" value="MIXED LINEAGE KINASE DOMAIN-LIKE PROTEIN"/>
    <property type="match status" value="1"/>
</dbReference>
<dbReference type="PROSITE" id="PS00109">
    <property type="entry name" value="PROTEIN_KINASE_TYR"/>
    <property type="match status" value="1"/>
</dbReference>
<feature type="domain" description="Protein kinase" evidence="3">
    <location>
        <begin position="1"/>
        <end position="170"/>
    </location>
</feature>
<dbReference type="GO" id="GO:0005524">
    <property type="term" value="F:ATP binding"/>
    <property type="evidence" value="ECO:0007669"/>
    <property type="project" value="UniProtKB-KW"/>
</dbReference>
<dbReference type="GO" id="GO:0004672">
    <property type="term" value="F:protein kinase activity"/>
    <property type="evidence" value="ECO:0007669"/>
    <property type="project" value="InterPro"/>
</dbReference>
<dbReference type="InterPro" id="IPR000719">
    <property type="entry name" value="Prot_kinase_dom"/>
</dbReference>
<protein>
    <recommendedName>
        <fullName evidence="3">Protein kinase domain-containing protein</fullName>
    </recommendedName>
</protein>
<dbReference type="Pfam" id="PF00069">
    <property type="entry name" value="Pkinase"/>
    <property type="match status" value="1"/>
</dbReference>
<reference evidence="5" key="1">
    <citation type="journal article" date="2010" name="Nature">
        <title>The Amphimedon queenslandica genome and the evolution of animal complexity.</title>
        <authorList>
            <person name="Srivastava M."/>
            <person name="Simakov O."/>
            <person name="Chapman J."/>
            <person name="Fahey B."/>
            <person name="Gauthier M.E."/>
            <person name="Mitros T."/>
            <person name="Richards G.S."/>
            <person name="Conaco C."/>
            <person name="Dacre M."/>
            <person name="Hellsten U."/>
            <person name="Larroux C."/>
            <person name="Putnam N.H."/>
            <person name="Stanke M."/>
            <person name="Adamska M."/>
            <person name="Darling A."/>
            <person name="Degnan S.M."/>
            <person name="Oakley T.H."/>
            <person name="Plachetzki D.C."/>
            <person name="Zhai Y."/>
            <person name="Adamski M."/>
            <person name="Calcino A."/>
            <person name="Cummins S.F."/>
            <person name="Goodstein D.M."/>
            <person name="Harris C."/>
            <person name="Jackson D.J."/>
            <person name="Leys S.P."/>
            <person name="Shu S."/>
            <person name="Woodcroft B.J."/>
            <person name="Vervoort M."/>
            <person name="Kosik K.S."/>
            <person name="Manning G."/>
            <person name="Degnan B.M."/>
            <person name="Rokhsar D.S."/>
        </authorList>
    </citation>
    <scope>NUCLEOTIDE SEQUENCE [LARGE SCALE GENOMIC DNA]</scope>
</reference>
<dbReference type="AlphaFoldDB" id="A0A1X7VFD2"/>
<dbReference type="PANTHER" id="PTHR44329">
    <property type="entry name" value="SERINE/THREONINE-PROTEIN KINASE TNNI3K-RELATED"/>
    <property type="match status" value="1"/>
</dbReference>
<name>A0A1X7VFD2_AMPQE</name>
<evidence type="ECO:0000259" key="3">
    <source>
        <dbReference type="PROSITE" id="PS50011"/>
    </source>
</evidence>
<dbReference type="eggNOG" id="KOG1187">
    <property type="taxonomic scope" value="Eukaryota"/>
</dbReference>
<evidence type="ECO:0000313" key="4">
    <source>
        <dbReference type="EnsemblMetazoa" id="Aqu2.1.38688_001"/>
    </source>
</evidence>
<dbReference type="InParanoid" id="A0A1X7VFD2"/>
<keyword evidence="2" id="KW-0067">ATP-binding</keyword>
<dbReference type="GO" id="GO:0097527">
    <property type="term" value="P:necroptotic signaling pathway"/>
    <property type="evidence" value="ECO:0007669"/>
    <property type="project" value="TreeGrafter"/>
</dbReference>
<dbReference type="PROSITE" id="PS50011">
    <property type="entry name" value="PROTEIN_KINASE_DOM"/>
    <property type="match status" value="1"/>
</dbReference>
<proteinExistence type="predicted"/>
<evidence type="ECO:0000256" key="2">
    <source>
        <dbReference type="ARBA" id="ARBA00022840"/>
    </source>
</evidence>
<evidence type="ECO:0000256" key="1">
    <source>
        <dbReference type="ARBA" id="ARBA00022741"/>
    </source>
</evidence>
<dbReference type="SUPFAM" id="SSF56112">
    <property type="entry name" value="Protein kinase-like (PK-like)"/>
    <property type="match status" value="1"/>
</dbReference>
<dbReference type="EnsemblMetazoa" id="Aqu2.1.38688_001">
    <property type="protein sequence ID" value="Aqu2.1.38688_001"/>
    <property type="gene ID" value="Aqu2.1.38688"/>
</dbReference>
<reference evidence="4" key="2">
    <citation type="submission" date="2017-05" db="UniProtKB">
        <authorList>
            <consortium name="EnsemblMetazoa"/>
        </authorList>
    </citation>
    <scope>IDENTIFICATION</scope>
</reference>
<dbReference type="InterPro" id="IPR051681">
    <property type="entry name" value="Ser/Thr_Kinases-Pseudokinases"/>
</dbReference>
<dbReference type="InterPro" id="IPR008266">
    <property type="entry name" value="Tyr_kinase_AS"/>
</dbReference>
<accession>A0A1X7VFD2</accession>
<dbReference type="EnsemblMetazoa" id="XM_011412132.1">
    <property type="protein sequence ID" value="XP_011410434.1"/>
    <property type="gene ID" value="LOC105316877"/>
</dbReference>
<sequence>MPTSLRKELETGGLAYPELLRISLDVACALNYLHLFKPHPILHRDVSSANVLLQPMGGGLGGWRAKVSDYGTVSLQPLARTCNPGNPVYSAPESPYPRQHSPSMDVFSYGVLLIEMALCEFPEEEKSLREAQIKAIKRPTLKNLIERCLIENYKQRPTMSDIIKELNESI</sequence>
<dbReference type="Gene3D" id="1.10.510.10">
    <property type="entry name" value="Transferase(Phosphotransferase) domain 1"/>
    <property type="match status" value="1"/>
</dbReference>
<evidence type="ECO:0000313" key="5">
    <source>
        <dbReference type="Proteomes" id="UP000007879"/>
    </source>
</evidence>
<keyword evidence="1" id="KW-0547">Nucleotide-binding</keyword>